<comment type="caution">
    <text evidence="1">The sequence shown here is derived from an EMBL/GenBank/DDBJ whole genome shotgun (WGS) entry which is preliminary data.</text>
</comment>
<dbReference type="Proteomes" id="UP000051401">
    <property type="component" value="Unassembled WGS sequence"/>
</dbReference>
<sequence>MKVGFGTKEQRASLLVAGAEQVYAPDDLPFLVKYPGLAIRDGDTVIFAQPGLMKKSDMTSILSAAEGGGIAFQVIGHEPVICDSDAKLSEFRRQKPRTLDVPVVQTHGRPATIQYTDKQADAIIREWHAVPKRPPREVVKTAEGILGLETGTLKTSWVRDLVIKYVGTAQRAKPDHWAGISTEPH</sequence>
<gene>
    <name evidence="1" type="ORF">XM52_22805</name>
</gene>
<keyword evidence="2" id="KW-1185">Reference proteome</keyword>
<reference evidence="1 2" key="1">
    <citation type="submission" date="2015-04" db="EMBL/GenBank/DDBJ databases">
        <title>The draft genome sequence of Roseovarius indicus B108T.</title>
        <authorList>
            <person name="Li G."/>
            <person name="Lai Q."/>
            <person name="Shao Z."/>
            <person name="Yan P."/>
        </authorList>
    </citation>
    <scope>NUCLEOTIDE SEQUENCE [LARGE SCALE GENOMIC DNA]</scope>
    <source>
        <strain evidence="1 2">B108</strain>
    </source>
</reference>
<evidence type="ECO:0000313" key="1">
    <source>
        <dbReference type="EMBL" id="KRS15670.1"/>
    </source>
</evidence>
<dbReference type="AlphaFoldDB" id="A0A0T5P3L6"/>
<dbReference type="PATRIC" id="fig|540747.5.peg.2917"/>
<dbReference type="EMBL" id="LAXI01000020">
    <property type="protein sequence ID" value="KRS15670.1"/>
    <property type="molecule type" value="Genomic_DNA"/>
</dbReference>
<evidence type="ECO:0000313" key="2">
    <source>
        <dbReference type="Proteomes" id="UP000051401"/>
    </source>
</evidence>
<accession>A0A0T5P3L6</accession>
<proteinExistence type="predicted"/>
<organism evidence="1 2">
    <name type="scientific">Roseovarius indicus</name>
    <dbReference type="NCBI Taxonomy" id="540747"/>
    <lineage>
        <taxon>Bacteria</taxon>
        <taxon>Pseudomonadati</taxon>
        <taxon>Pseudomonadota</taxon>
        <taxon>Alphaproteobacteria</taxon>
        <taxon>Rhodobacterales</taxon>
        <taxon>Roseobacteraceae</taxon>
        <taxon>Roseovarius</taxon>
    </lineage>
</organism>
<name>A0A0T5P3L6_9RHOB</name>
<dbReference type="STRING" id="540747.SAMN04488031_12253"/>
<protein>
    <submittedName>
        <fullName evidence="1">Uncharacterized protein</fullName>
    </submittedName>
</protein>